<evidence type="ECO:0000256" key="1">
    <source>
        <dbReference type="SAM" id="Phobius"/>
    </source>
</evidence>
<keyword evidence="1" id="KW-0812">Transmembrane</keyword>
<organism evidence="2 3">
    <name type="scientific">Hymenobacter ginkgonis</name>
    <dbReference type="NCBI Taxonomy" id="2682976"/>
    <lineage>
        <taxon>Bacteria</taxon>
        <taxon>Pseudomonadati</taxon>
        <taxon>Bacteroidota</taxon>
        <taxon>Cytophagia</taxon>
        <taxon>Cytophagales</taxon>
        <taxon>Hymenobacteraceae</taxon>
        <taxon>Hymenobacter</taxon>
    </lineage>
</organism>
<keyword evidence="1" id="KW-0472">Membrane</keyword>
<accession>A0A7K1TBU4</accession>
<evidence type="ECO:0000313" key="2">
    <source>
        <dbReference type="EMBL" id="MVN75859.1"/>
    </source>
</evidence>
<proteinExistence type="predicted"/>
<reference evidence="2 3" key="1">
    <citation type="submission" date="2019-12" db="EMBL/GenBank/DDBJ databases">
        <title>Hymenobacter sp. HMF4947 Genome sequencing and assembly.</title>
        <authorList>
            <person name="Kang H."/>
            <person name="Cha I."/>
            <person name="Kim H."/>
            <person name="Joh K."/>
        </authorList>
    </citation>
    <scope>NUCLEOTIDE SEQUENCE [LARGE SCALE GENOMIC DNA]</scope>
    <source>
        <strain evidence="2 3">HMF4947</strain>
    </source>
</reference>
<protein>
    <submittedName>
        <fullName evidence="2">Uncharacterized protein</fullName>
    </submittedName>
</protein>
<dbReference type="Proteomes" id="UP000441336">
    <property type="component" value="Unassembled WGS sequence"/>
</dbReference>
<feature type="transmembrane region" description="Helical" evidence="1">
    <location>
        <begin position="16"/>
        <end position="37"/>
    </location>
</feature>
<dbReference type="AlphaFoldDB" id="A0A7K1TBU4"/>
<keyword evidence="1" id="KW-1133">Transmembrane helix</keyword>
<name>A0A7K1TBU4_9BACT</name>
<keyword evidence="3" id="KW-1185">Reference proteome</keyword>
<sequence>MPIPTTEERLGSPQRIVRFFTLFMSLVYAALGTWFWLTVYEPTPAGTLLPLGPKTRMLLGTVFILYGLIRFVRTLRTQFRKPTPQDEEFN</sequence>
<gene>
    <name evidence="2" type="ORF">GO988_05925</name>
</gene>
<evidence type="ECO:0000313" key="3">
    <source>
        <dbReference type="Proteomes" id="UP000441336"/>
    </source>
</evidence>
<dbReference type="EMBL" id="WQKZ01000002">
    <property type="protein sequence ID" value="MVN75859.1"/>
    <property type="molecule type" value="Genomic_DNA"/>
</dbReference>
<dbReference type="RefSeq" id="WP_157562960.1">
    <property type="nucleotide sequence ID" value="NZ_WQKZ01000002.1"/>
</dbReference>
<comment type="caution">
    <text evidence="2">The sequence shown here is derived from an EMBL/GenBank/DDBJ whole genome shotgun (WGS) entry which is preliminary data.</text>
</comment>
<feature type="transmembrane region" description="Helical" evidence="1">
    <location>
        <begin position="57"/>
        <end position="75"/>
    </location>
</feature>